<proteinExistence type="predicted"/>
<dbReference type="RefSeq" id="WP_052222863.1">
    <property type="nucleotide sequence ID" value="NZ_LHUR01000042.1"/>
</dbReference>
<dbReference type="InterPro" id="IPR000073">
    <property type="entry name" value="AB_hydrolase_1"/>
</dbReference>
<accession>A0A0L6Z6D0</accession>
<sequence>MTSDILLKSIDLPNNETLGYRECGSGDNILLLIHGNMTSSKHWDLLLEKIPRKYKIYAIDLRGFGTSSYNTPIRSIKDLSEDIYLFVTSLKLKSFTIMGWSMGSAVAMQYTIDHKDTVKKLVLMSGASIKGFPICKTNFLNLPFSNMIVNSHHEMERFLIHILSNFKNTNKFYLKALWDMIIYTENKPSNSRYEEYLNDMLTQRNIIDVNYALSIFNISHEFNGITSGTGNVDRITVPTLIIHGDKDKMIPVSAAIENKEAIGDNARIKVLKNCAHSPLVDKLDELIELLTLFLDE</sequence>
<dbReference type="PRINTS" id="PR00111">
    <property type="entry name" value="ABHYDROLASE"/>
</dbReference>
<protein>
    <submittedName>
        <fullName evidence="2">2-hydroxy-6-oxononadienedioate/2-hydroxy-6-oxononatrienedioate hydrolase</fullName>
        <ecNumber evidence="2">3.7.1.14</ecNumber>
    </submittedName>
</protein>
<dbReference type="EMBL" id="LHUR01000042">
    <property type="protein sequence ID" value="KOA18527.1"/>
    <property type="molecule type" value="Genomic_DNA"/>
</dbReference>
<keyword evidence="3" id="KW-1185">Reference proteome</keyword>
<dbReference type="InterPro" id="IPR050266">
    <property type="entry name" value="AB_hydrolase_sf"/>
</dbReference>
<dbReference type="PANTHER" id="PTHR43798">
    <property type="entry name" value="MONOACYLGLYCEROL LIPASE"/>
    <property type="match status" value="1"/>
</dbReference>
<dbReference type="GO" id="GO:0016787">
    <property type="term" value="F:hydrolase activity"/>
    <property type="evidence" value="ECO:0007669"/>
    <property type="project" value="UniProtKB-KW"/>
</dbReference>
<reference evidence="3" key="1">
    <citation type="submission" date="2015-08" db="EMBL/GenBank/DDBJ databases">
        <title>Genome sequence of the strict anaerobe Clostridium homopropionicum LuHBu1 (DSM 5847T).</title>
        <authorList>
            <person name="Poehlein A."/>
            <person name="Beck M."/>
            <person name="Schiel-Bengelsdorf B."/>
            <person name="Bengelsdorf F.R."/>
            <person name="Daniel R."/>
            <person name="Duerre P."/>
        </authorList>
    </citation>
    <scope>NUCLEOTIDE SEQUENCE [LARGE SCALE GENOMIC DNA]</scope>
    <source>
        <strain evidence="3">DSM 5847</strain>
    </source>
</reference>
<keyword evidence="2" id="KW-0378">Hydrolase</keyword>
<dbReference type="EC" id="3.7.1.14" evidence="2"/>
<gene>
    <name evidence="2" type="primary">mhpC</name>
    <name evidence="2" type="ORF">CLHOM_34290</name>
</gene>
<dbReference type="GO" id="GO:0016020">
    <property type="term" value="C:membrane"/>
    <property type="evidence" value="ECO:0007669"/>
    <property type="project" value="TreeGrafter"/>
</dbReference>
<dbReference type="PANTHER" id="PTHR43798:SF33">
    <property type="entry name" value="HYDROLASE, PUTATIVE (AFU_ORTHOLOGUE AFUA_2G14860)-RELATED"/>
    <property type="match status" value="1"/>
</dbReference>
<evidence type="ECO:0000259" key="1">
    <source>
        <dbReference type="Pfam" id="PF00561"/>
    </source>
</evidence>
<dbReference type="AlphaFoldDB" id="A0A0L6Z6D0"/>
<evidence type="ECO:0000313" key="3">
    <source>
        <dbReference type="Proteomes" id="UP000037043"/>
    </source>
</evidence>
<comment type="caution">
    <text evidence="2">The sequence shown here is derived from an EMBL/GenBank/DDBJ whole genome shotgun (WGS) entry which is preliminary data.</text>
</comment>
<dbReference type="Pfam" id="PF00561">
    <property type="entry name" value="Abhydrolase_1"/>
    <property type="match status" value="1"/>
</dbReference>
<organism evidence="2 3">
    <name type="scientific">Clostridium homopropionicum DSM 5847</name>
    <dbReference type="NCBI Taxonomy" id="1121318"/>
    <lineage>
        <taxon>Bacteria</taxon>
        <taxon>Bacillati</taxon>
        <taxon>Bacillota</taxon>
        <taxon>Clostridia</taxon>
        <taxon>Eubacteriales</taxon>
        <taxon>Clostridiaceae</taxon>
        <taxon>Clostridium</taxon>
    </lineage>
</organism>
<dbReference type="PATRIC" id="fig|1121318.3.peg.3426"/>
<dbReference type="InterPro" id="IPR029058">
    <property type="entry name" value="AB_hydrolase_fold"/>
</dbReference>
<dbReference type="Proteomes" id="UP000037043">
    <property type="component" value="Unassembled WGS sequence"/>
</dbReference>
<feature type="domain" description="AB hydrolase-1" evidence="1">
    <location>
        <begin position="29"/>
        <end position="282"/>
    </location>
</feature>
<evidence type="ECO:0000313" key="2">
    <source>
        <dbReference type="EMBL" id="KOA18527.1"/>
    </source>
</evidence>
<name>A0A0L6Z6D0_9CLOT</name>
<dbReference type="Gene3D" id="3.40.50.1820">
    <property type="entry name" value="alpha/beta hydrolase"/>
    <property type="match status" value="1"/>
</dbReference>
<dbReference type="SUPFAM" id="SSF53474">
    <property type="entry name" value="alpha/beta-Hydrolases"/>
    <property type="match status" value="1"/>
</dbReference>
<dbReference type="STRING" id="36844.SAMN04488501_10151"/>